<sequence length="501" mass="55200">MRRVVSLYLPTWPTDRIRRHGGKPPSDEPLVTVETQGSRRLIGAVDPAAQALGLRVGQTVAHGQALVANLHVVEAVPEQDEAALIELARWCIGYSPVVSPCPPDGIWIDIAGSSALFGGEEKLVADLVQRLASQGIHAMASIADTPGAAWAMARYGHRTIVPRGEIMGAVEGLPVAGLRLPSLIVEGLSRLGIDRIGQLAAMPRAPMTRRFGKDVGLRLDQVYGHAFEPLNPLVPKETPSRRLAFAEPIGQLDDLKHVLNRLTASLCQDLAPQDLGVRCLDLIFERIDRRNVALRVGTAKATRDARHLAKLFDERLQLVDPGFGIEAAILVASKVEPLSAHQVEAQDFRSGEATAIDLSRLVDRLGARLGPRRVYRLQPVESHVPERSVKKVPALAPLTGQTWSDTLPRPSRLLEHPELVTATALLPDHPPAFFIWRRVRHRVIKADGPERITGEWWRGGQGDFALRDYYRVEDETGARFWLFRDAPAGQSARWWLHGIFA</sequence>
<dbReference type="Proteomes" id="UP000325684">
    <property type="component" value="Unassembled WGS sequence"/>
</dbReference>
<dbReference type="AlphaFoldDB" id="A0A5N3P4S6"/>
<name>A0A5N3P4S6_9HYPH</name>
<dbReference type="Pfam" id="PF00817">
    <property type="entry name" value="IMS"/>
    <property type="match status" value="1"/>
</dbReference>
<dbReference type="InterPro" id="IPR001126">
    <property type="entry name" value="UmuC"/>
</dbReference>
<protein>
    <submittedName>
        <fullName evidence="3">DNA polymerase Y family protein</fullName>
    </submittedName>
</protein>
<proteinExistence type="predicted"/>
<evidence type="ECO:0000256" key="1">
    <source>
        <dbReference type="ARBA" id="ARBA00022763"/>
    </source>
</evidence>
<dbReference type="PANTHER" id="PTHR35369">
    <property type="entry name" value="BLR3025 PROTEIN-RELATED"/>
    <property type="match status" value="1"/>
</dbReference>
<dbReference type="InterPro" id="IPR050356">
    <property type="entry name" value="SulA_CellDiv_inhibitor"/>
</dbReference>
<feature type="domain" description="UmuC" evidence="2">
    <location>
        <begin position="31"/>
        <end position="152"/>
    </location>
</feature>
<dbReference type="EMBL" id="VCMV01000063">
    <property type="protein sequence ID" value="KAB0264740.1"/>
    <property type="molecule type" value="Genomic_DNA"/>
</dbReference>
<evidence type="ECO:0000313" key="3">
    <source>
        <dbReference type="EMBL" id="KAB0264740.1"/>
    </source>
</evidence>
<keyword evidence="4" id="KW-1185">Reference proteome</keyword>
<dbReference type="CDD" id="cd03468">
    <property type="entry name" value="PolY_like"/>
    <property type="match status" value="1"/>
</dbReference>
<reference evidence="3 4" key="1">
    <citation type="journal article" date="2019" name="Microorganisms">
        <title>Genome Insights into the Novel Species Microvirga brassicacearum, a Rapeseed Endophyte with Biotechnological Potential.</title>
        <authorList>
            <person name="Jimenez-Gomez A."/>
            <person name="Saati-Santamaria Z."/>
            <person name="Igual J.M."/>
            <person name="Rivas R."/>
            <person name="Mateos P.F."/>
            <person name="Garcia-Fraile P."/>
        </authorList>
    </citation>
    <scope>NUCLEOTIDE SEQUENCE [LARGE SCALE GENOMIC DNA]</scope>
    <source>
        <strain evidence="3 4">CDVBN77</strain>
    </source>
</reference>
<dbReference type="PANTHER" id="PTHR35369:SF2">
    <property type="entry name" value="BLR3025 PROTEIN"/>
    <property type="match status" value="1"/>
</dbReference>
<dbReference type="GO" id="GO:0006281">
    <property type="term" value="P:DNA repair"/>
    <property type="evidence" value="ECO:0007669"/>
    <property type="project" value="InterPro"/>
</dbReference>
<keyword evidence="1" id="KW-0227">DNA damage</keyword>
<dbReference type="InterPro" id="IPR043502">
    <property type="entry name" value="DNA/RNA_pol_sf"/>
</dbReference>
<dbReference type="OrthoDB" id="9788640at2"/>
<evidence type="ECO:0000259" key="2">
    <source>
        <dbReference type="Pfam" id="PF00817"/>
    </source>
</evidence>
<evidence type="ECO:0000313" key="4">
    <source>
        <dbReference type="Proteomes" id="UP000325684"/>
    </source>
</evidence>
<dbReference type="RefSeq" id="WP_150948831.1">
    <property type="nucleotide sequence ID" value="NZ_VCMV01000063.1"/>
</dbReference>
<dbReference type="SUPFAM" id="SSF56672">
    <property type="entry name" value="DNA/RNA polymerases"/>
    <property type="match status" value="1"/>
</dbReference>
<comment type="caution">
    <text evidence="3">The sequence shown here is derived from an EMBL/GenBank/DDBJ whole genome shotgun (WGS) entry which is preliminary data.</text>
</comment>
<accession>A0A5N3P4S6</accession>
<gene>
    <name evidence="3" type="ORF">FEZ63_22085</name>
</gene>
<organism evidence="3 4">
    <name type="scientific">Microvirga brassicacearum</name>
    <dbReference type="NCBI Taxonomy" id="2580413"/>
    <lineage>
        <taxon>Bacteria</taxon>
        <taxon>Pseudomonadati</taxon>
        <taxon>Pseudomonadota</taxon>
        <taxon>Alphaproteobacteria</taxon>
        <taxon>Hyphomicrobiales</taxon>
        <taxon>Methylobacteriaceae</taxon>
        <taxon>Microvirga</taxon>
    </lineage>
</organism>